<protein>
    <submittedName>
        <fullName evidence="2">TIM barrel protein</fullName>
    </submittedName>
</protein>
<proteinExistence type="predicted"/>
<reference evidence="2 3" key="1">
    <citation type="submission" date="2019-12" db="EMBL/GenBank/DDBJ databases">
        <title>Genome sequenceing of Clostridium bovifaecis.</title>
        <authorList>
            <person name="Yao Y."/>
        </authorList>
    </citation>
    <scope>NUCLEOTIDE SEQUENCE [LARGE SCALE GENOMIC DNA]</scope>
    <source>
        <strain evidence="2 3">BXX</strain>
    </source>
</reference>
<evidence type="ECO:0000313" key="2">
    <source>
        <dbReference type="EMBL" id="QGU93857.1"/>
    </source>
</evidence>
<evidence type="ECO:0000259" key="1">
    <source>
        <dbReference type="Pfam" id="PF01261"/>
    </source>
</evidence>
<dbReference type="PANTHER" id="PTHR12110:SF21">
    <property type="entry name" value="XYLOSE ISOMERASE-LIKE TIM BARREL DOMAIN-CONTAINING PROTEIN"/>
    <property type="match status" value="1"/>
</dbReference>
<dbReference type="Gene3D" id="3.20.20.150">
    <property type="entry name" value="Divalent-metal-dependent TIM barrel enzymes"/>
    <property type="match status" value="1"/>
</dbReference>
<dbReference type="InterPro" id="IPR036237">
    <property type="entry name" value="Xyl_isomerase-like_sf"/>
</dbReference>
<dbReference type="SUPFAM" id="SSF51658">
    <property type="entry name" value="Xylose isomerase-like"/>
    <property type="match status" value="1"/>
</dbReference>
<dbReference type="Pfam" id="PF01261">
    <property type="entry name" value="AP_endonuc_2"/>
    <property type="match status" value="1"/>
</dbReference>
<feature type="domain" description="Xylose isomerase-like TIM barrel" evidence="1">
    <location>
        <begin position="19"/>
        <end position="260"/>
    </location>
</feature>
<name>A0A6I6EZ53_9CLOT</name>
<dbReference type="AlphaFoldDB" id="A0A6I6EZ53"/>
<sequence>MKIGYAASAGEKDIYNTIDYAYNNNFSAVELNINMPIFFPERFDSKERGRVKEYAEKKGVELTFHAPEDISLLQLQKGIRESGISRLKEVIDFGYDIGASRLTMHVGGAVCFTLTDRKVYMDELFYDEFKKVLEGSLKELIDYSKGKIKLCIENSGRFPEKLVQEVLDEMLSKEEGLFLTWDIGHSYENKYNEVEFFLRHLDNIRTCHLHDNNGLSDHQVIGQGDVDFNWHFEKLKESDVIYIIEVRPREKAAESAEKLKQGMTQVIS</sequence>
<accession>A0A6I6EZ53</accession>
<dbReference type="InterPro" id="IPR013022">
    <property type="entry name" value="Xyl_isomerase-like_TIM-brl"/>
</dbReference>
<keyword evidence="3" id="KW-1185">Reference proteome</keyword>
<dbReference type="Proteomes" id="UP000422764">
    <property type="component" value="Chromosome"/>
</dbReference>
<dbReference type="InterPro" id="IPR050312">
    <property type="entry name" value="IolE/XylAMocC-like"/>
</dbReference>
<gene>
    <name evidence="2" type="ORF">GOM49_00805</name>
</gene>
<dbReference type="PANTHER" id="PTHR12110">
    <property type="entry name" value="HYDROXYPYRUVATE ISOMERASE"/>
    <property type="match status" value="1"/>
</dbReference>
<evidence type="ECO:0000313" key="3">
    <source>
        <dbReference type="Proteomes" id="UP000422764"/>
    </source>
</evidence>
<dbReference type="EMBL" id="CP046522">
    <property type="protein sequence ID" value="QGU93857.1"/>
    <property type="molecule type" value="Genomic_DNA"/>
</dbReference>
<organism evidence="2 3">
    <name type="scientific">Clostridium bovifaecis</name>
    <dbReference type="NCBI Taxonomy" id="2184719"/>
    <lineage>
        <taxon>Bacteria</taxon>
        <taxon>Bacillati</taxon>
        <taxon>Bacillota</taxon>
        <taxon>Clostridia</taxon>
        <taxon>Eubacteriales</taxon>
        <taxon>Clostridiaceae</taxon>
        <taxon>Clostridium</taxon>
    </lineage>
</organism>